<keyword evidence="1" id="KW-0472">Membrane</keyword>
<keyword evidence="1" id="KW-1133">Transmembrane helix</keyword>
<evidence type="ECO:0000313" key="2">
    <source>
        <dbReference type="EMBL" id="GAG30145.1"/>
    </source>
</evidence>
<keyword evidence="1" id="KW-0812">Transmembrane</keyword>
<dbReference type="AlphaFoldDB" id="X0WHI9"/>
<feature type="transmembrane region" description="Helical" evidence="1">
    <location>
        <begin position="12"/>
        <end position="29"/>
    </location>
</feature>
<name>X0WHI9_9ZZZZ</name>
<evidence type="ECO:0008006" key="3">
    <source>
        <dbReference type="Google" id="ProtNLM"/>
    </source>
</evidence>
<feature type="transmembrane region" description="Helical" evidence="1">
    <location>
        <begin position="94"/>
        <end position="111"/>
    </location>
</feature>
<comment type="caution">
    <text evidence="2">The sequence shown here is derived from an EMBL/GenBank/DDBJ whole genome shotgun (WGS) entry which is preliminary data.</text>
</comment>
<sequence length="127" mass="14761">MPDQVVRSKNSLTMLVIVAYLVIGILYAVKTPPWQVPDEPAHYNYIKYLAENSRLPVLQMGDYPHDYLEEIKAKHFPPEMSIEPLRYEFHQPPLYYILATIVYKLFAGRLLPLRLVSVLLGCCLLWV</sequence>
<gene>
    <name evidence="2" type="ORF">S01H1_71802</name>
</gene>
<dbReference type="EMBL" id="BARS01047842">
    <property type="protein sequence ID" value="GAG30145.1"/>
    <property type="molecule type" value="Genomic_DNA"/>
</dbReference>
<proteinExistence type="predicted"/>
<organism evidence="2">
    <name type="scientific">marine sediment metagenome</name>
    <dbReference type="NCBI Taxonomy" id="412755"/>
    <lineage>
        <taxon>unclassified sequences</taxon>
        <taxon>metagenomes</taxon>
        <taxon>ecological metagenomes</taxon>
    </lineage>
</organism>
<evidence type="ECO:0000256" key="1">
    <source>
        <dbReference type="SAM" id="Phobius"/>
    </source>
</evidence>
<accession>X0WHI9</accession>
<protein>
    <recommendedName>
        <fullName evidence="3">Glycosyltransferase RgtA/B/C/D-like domain-containing protein</fullName>
    </recommendedName>
</protein>
<feature type="non-terminal residue" evidence="2">
    <location>
        <position position="127"/>
    </location>
</feature>
<reference evidence="2" key="1">
    <citation type="journal article" date="2014" name="Front. Microbiol.">
        <title>High frequency of phylogenetically diverse reductive dehalogenase-homologous genes in deep subseafloor sedimentary metagenomes.</title>
        <authorList>
            <person name="Kawai M."/>
            <person name="Futagami T."/>
            <person name="Toyoda A."/>
            <person name="Takaki Y."/>
            <person name="Nishi S."/>
            <person name="Hori S."/>
            <person name="Arai W."/>
            <person name="Tsubouchi T."/>
            <person name="Morono Y."/>
            <person name="Uchiyama I."/>
            <person name="Ito T."/>
            <person name="Fujiyama A."/>
            <person name="Inagaki F."/>
            <person name="Takami H."/>
        </authorList>
    </citation>
    <scope>NUCLEOTIDE SEQUENCE</scope>
    <source>
        <strain evidence="2">Expedition CK06-06</strain>
    </source>
</reference>